<proteinExistence type="predicted"/>
<evidence type="ECO:0000259" key="1">
    <source>
        <dbReference type="Pfam" id="PF00535"/>
    </source>
</evidence>
<dbReference type="Proteomes" id="UP000624701">
    <property type="component" value="Unassembled WGS sequence"/>
</dbReference>
<evidence type="ECO:0000313" key="2">
    <source>
        <dbReference type="EMBL" id="GGI58040.1"/>
    </source>
</evidence>
<dbReference type="SUPFAM" id="SSF53448">
    <property type="entry name" value="Nucleotide-diphospho-sugar transferases"/>
    <property type="match status" value="1"/>
</dbReference>
<gene>
    <name evidence="2" type="ORF">GCM10011444_23490</name>
</gene>
<dbReference type="Gene3D" id="3.90.550.10">
    <property type="entry name" value="Spore Coat Polysaccharide Biosynthesis Protein SpsA, Chain A"/>
    <property type="match status" value="1"/>
</dbReference>
<dbReference type="InterPro" id="IPR001173">
    <property type="entry name" value="Glyco_trans_2-like"/>
</dbReference>
<feature type="domain" description="Glycosyltransferase 2-like" evidence="1">
    <location>
        <begin position="5"/>
        <end position="115"/>
    </location>
</feature>
<dbReference type="PANTHER" id="PTHR22916:SF3">
    <property type="entry name" value="UDP-GLCNAC:BETAGAL BETA-1,3-N-ACETYLGLUCOSAMINYLTRANSFERASE-LIKE PROTEIN 1"/>
    <property type="match status" value="1"/>
</dbReference>
<dbReference type="CDD" id="cd00761">
    <property type="entry name" value="Glyco_tranf_GTA_type"/>
    <property type="match status" value="1"/>
</dbReference>
<keyword evidence="3" id="KW-1185">Reference proteome</keyword>
<comment type="caution">
    <text evidence="2">The sequence shown here is derived from an EMBL/GenBank/DDBJ whole genome shotgun (WGS) entry which is preliminary data.</text>
</comment>
<dbReference type="RefSeq" id="WP_188374945.1">
    <property type="nucleotide sequence ID" value="NZ_BMDQ01000003.1"/>
</dbReference>
<sequence length="320" mass="37661">MSLVSIIIPTYNRAHLITETLDSIKSQTHTYWECIIVDDNSTDNTKEVIENYSKNDARFIYAKRPQHMPKGANACRNYGFQLSKGDFINWFDSDDIMHENKLSVQLKSLEFNTESPYSICQSNWFDKESNKDLGLRSRTIDSKNRLEDYCLYNIVWLTTAPLWRKGFLEKYNLKFDEELHQSQEYDFHTKALYISDKYTIVKEPLLTLIKHNEAISNNIFQDFKIESNLKVKGNVTKDYLPNFTASGKLKWLEILTLYYKELLIRGKKEYAKKSIPLIFRSVEEVEISFISRLSFKLKIILTYMSFVFFGKGYKLVKPLT</sequence>
<protein>
    <recommendedName>
        <fullName evidence="1">Glycosyltransferase 2-like domain-containing protein</fullName>
    </recommendedName>
</protein>
<evidence type="ECO:0000313" key="3">
    <source>
        <dbReference type="Proteomes" id="UP000624701"/>
    </source>
</evidence>
<dbReference type="InterPro" id="IPR029044">
    <property type="entry name" value="Nucleotide-diphossugar_trans"/>
</dbReference>
<name>A0ABQ2C1E9_9FLAO</name>
<dbReference type="EMBL" id="BMDQ01000003">
    <property type="protein sequence ID" value="GGI58040.1"/>
    <property type="molecule type" value="Genomic_DNA"/>
</dbReference>
<accession>A0ABQ2C1E9</accession>
<reference evidence="3" key="1">
    <citation type="journal article" date="2019" name="Int. J. Syst. Evol. Microbiol.">
        <title>The Global Catalogue of Microorganisms (GCM) 10K type strain sequencing project: providing services to taxonomists for standard genome sequencing and annotation.</title>
        <authorList>
            <consortium name="The Broad Institute Genomics Platform"/>
            <consortium name="The Broad Institute Genome Sequencing Center for Infectious Disease"/>
            <person name="Wu L."/>
            <person name="Ma J."/>
        </authorList>
    </citation>
    <scope>NUCLEOTIDE SEQUENCE [LARGE SCALE GENOMIC DNA]</scope>
    <source>
        <strain evidence="3">CCM 8681</strain>
    </source>
</reference>
<dbReference type="Pfam" id="PF00535">
    <property type="entry name" value="Glycos_transf_2"/>
    <property type="match status" value="1"/>
</dbReference>
<dbReference type="PANTHER" id="PTHR22916">
    <property type="entry name" value="GLYCOSYLTRANSFERASE"/>
    <property type="match status" value="1"/>
</dbReference>
<organism evidence="2 3">
    <name type="scientific">Winogradskyella haliclonae</name>
    <dbReference type="NCBI Taxonomy" id="2048558"/>
    <lineage>
        <taxon>Bacteria</taxon>
        <taxon>Pseudomonadati</taxon>
        <taxon>Bacteroidota</taxon>
        <taxon>Flavobacteriia</taxon>
        <taxon>Flavobacteriales</taxon>
        <taxon>Flavobacteriaceae</taxon>
        <taxon>Winogradskyella</taxon>
    </lineage>
</organism>